<keyword evidence="2" id="KW-0472">Membrane</keyword>
<dbReference type="SUPFAM" id="SSF48264">
    <property type="entry name" value="Cytochrome P450"/>
    <property type="match status" value="1"/>
</dbReference>
<evidence type="ECO:0000313" key="3">
    <source>
        <dbReference type="EMBL" id="RMZ96970.1"/>
    </source>
</evidence>
<comment type="similarity">
    <text evidence="1">Belongs to the cytochrome P450 family.</text>
</comment>
<feature type="transmembrane region" description="Helical" evidence="2">
    <location>
        <begin position="6"/>
        <end position="27"/>
    </location>
</feature>
<evidence type="ECO:0000256" key="2">
    <source>
        <dbReference type="SAM" id="Phobius"/>
    </source>
</evidence>
<dbReference type="GO" id="GO:0006707">
    <property type="term" value="P:cholesterol catabolic process"/>
    <property type="evidence" value="ECO:0007669"/>
    <property type="project" value="InterPro"/>
</dbReference>
<dbReference type="PANTHER" id="PTHR24293">
    <property type="entry name" value="CYTOCHROME P450 FAMILY 46 SUBFAMILY A"/>
    <property type="match status" value="1"/>
</dbReference>
<sequence length="349" mass="40531">MTGCVIIDSLFFLLVIISLLITLKFFVLRKKYEHLPSPESYGLIGFYFGQYFTIHEFLSKNNFIEELQLNWSSKFGSVYVYQFLHQMICITSEEEAIKKILIDKDFPKKPEIYKIVGFPFGERFLGHGLVSEIDKEKWRNRRALFNHGFKKNAISEGIDHFNSKGNELIQKLNLVADSNKSICMFDEFNRMALDAIAKIAFDLDLDTINNQESKLNTFIAKALHGLTLKMTDPFSEIRLENRNLIKEIKQSIRNLRKFSAEKLNEIIKNFEESNHMSRTILSDILRHAKCSEDLDFELLIDDFVTFFIAGQETTANALSFCVLELGQNERVLKNQINSIRNPSVRIKEK</sequence>
<accession>A0A3M7PDY2</accession>
<reference evidence="3 4" key="1">
    <citation type="journal article" date="2018" name="Sci. Rep.">
        <title>Genomic signatures of local adaptation to the degree of environmental predictability in rotifers.</title>
        <authorList>
            <person name="Franch-Gras L."/>
            <person name="Hahn C."/>
            <person name="Garcia-Roger E.M."/>
            <person name="Carmona M.J."/>
            <person name="Serra M."/>
            <person name="Gomez A."/>
        </authorList>
    </citation>
    <scope>NUCLEOTIDE SEQUENCE [LARGE SCALE GENOMIC DNA]</scope>
    <source>
        <strain evidence="3">HYR1</strain>
    </source>
</reference>
<dbReference type="InterPro" id="IPR039983">
    <property type="entry name" value="CYP46A1"/>
</dbReference>
<dbReference type="AlphaFoldDB" id="A0A3M7PDY2"/>
<keyword evidence="4" id="KW-1185">Reference proteome</keyword>
<comment type="caution">
    <text evidence="3">The sequence shown here is derived from an EMBL/GenBank/DDBJ whole genome shotgun (WGS) entry which is preliminary data.</text>
</comment>
<dbReference type="GO" id="GO:0033781">
    <property type="term" value="F:cholesterol 24-hydroxylase activity"/>
    <property type="evidence" value="ECO:0007669"/>
    <property type="project" value="InterPro"/>
</dbReference>
<dbReference type="InterPro" id="IPR001128">
    <property type="entry name" value="Cyt_P450"/>
</dbReference>
<dbReference type="Gene3D" id="1.10.630.10">
    <property type="entry name" value="Cytochrome P450"/>
    <property type="match status" value="1"/>
</dbReference>
<dbReference type="Pfam" id="PF00067">
    <property type="entry name" value="p450"/>
    <property type="match status" value="1"/>
</dbReference>
<dbReference type="PANTHER" id="PTHR24293:SF0">
    <property type="entry name" value="CYP46A1 PROTEIN-RELATED"/>
    <property type="match status" value="1"/>
</dbReference>
<organism evidence="3 4">
    <name type="scientific">Brachionus plicatilis</name>
    <name type="common">Marine rotifer</name>
    <name type="synonym">Brachionus muelleri</name>
    <dbReference type="NCBI Taxonomy" id="10195"/>
    <lineage>
        <taxon>Eukaryota</taxon>
        <taxon>Metazoa</taxon>
        <taxon>Spiralia</taxon>
        <taxon>Gnathifera</taxon>
        <taxon>Rotifera</taxon>
        <taxon>Eurotatoria</taxon>
        <taxon>Monogononta</taxon>
        <taxon>Pseudotrocha</taxon>
        <taxon>Ploima</taxon>
        <taxon>Brachionidae</taxon>
        <taxon>Brachionus</taxon>
    </lineage>
</organism>
<dbReference type="InterPro" id="IPR036396">
    <property type="entry name" value="Cyt_P450_sf"/>
</dbReference>
<gene>
    <name evidence="3" type="ORF">BpHYR1_027385</name>
</gene>
<dbReference type="GO" id="GO:0020037">
    <property type="term" value="F:heme binding"/>
    <property type="evidence" value="ECO:0007669"/>
    <property type="project" value="InterPro"/>
</dbReference>
<proteinExistence type="inferred from homology"/>
<dbReference type="STRING" id="10195.A0A3M7PDY2"/>
<dbReference type="Proteomes" id="UP000276133">
    <property type="component" value="Unassembled WGS sequence"/>
</dbReference>
<name>A0A3M7PDY2_BRAPC</name>
<keyword evidence="2" id="KW-0812">Transmembrane</keyword>
<evidence type="ECO:0000313" key="4">
    <source>
        <dbReference type="Proteomes" id="UP000276133"/>
    </source>
</evidence>
<keyword evidence="2" id="KW-1133">Transmembrane helix</keyword>
<dbReference type="EMBL" id="REGN01011734">
    <property type="protein sequence ID" value="RMZ96970.1"/>
    <property type="molecule type" value="Genomic_DNA"/>
</dbReference>
<evidence type="ECO:0000256" key="1">
    <source>
        <dbReference type="ARBA" id="ARBA00010617"/>
    </source>
</evidence>
<protein>
    <submittedName>
        <fullName evidence="3">Cholesterol 24-hydroxylase-like</fullName>
    </submittedName>
</protein>
<dbReference type="GO" id="GO:0005506">
    <property type="term" value="F:iron ion binding"/>
    <property type="evidence" value="ECO:0007669"/>
    <property type="project" value="InterPro"/>
</dbReference>
<dbReference type="OrthoDB" id="1470350at2759"/>